<name>A0ABT9ACP3_9BACT</name>
<evidence type="ECO:0008006" key="3">
    <source>
        <dbReference type="Google" id="ProtNLM"/>
    </source>
</evidence>
<gene>
    <name evidence="1" type="ORF">Q5H92_14690</name>
</gene>
<proteinExistence type="predicted"/>
<sequence>MDNWIKWDPKHPPEDDWYLVAIKGYNRAVVAAFDEGEGKWYFEHSEYPLDLRKHKLTHYQPIPDLPTNDLP</sequence>
<reference evidence="1" key="1">
    <citation type="submission" date="2023-07" db="EMBL/GenBank/DDBJ databases">
        <authorList>
            <person name="Kim M.K."/>
        </authorList>
    </citation>
    <scope>NUCLEOTIDE SEQUENCE</scope>
    <source>
        <strain evidence="1">M29</strain>
    </source>
</reference>
<dbReference type="EMBL" id="JAUQSX010000007">
    <property type="protein sequence ID" value="MDO7847613.1"/>
    <property type="molecule type" value="Genomic_DNA"/>
</dbReference>
<dbReference type="RefSeq" id="WP_305012290.1">
    <property type="nucleotide sequence ID" value="NZ_JAUQSX010000007.1"/>
</dbReference>
<dbReference type="Proteomes" id="UP001167796">
    <property type="component" value="Unassembled WGS sequence"/>
</dbReference>
<protein>
    <recommendedName>
        <fullName evidence="3">DUF551 domain-containing protein</fullName>
    </recommendedName>
</protein>
<organism evidence="1 2">
    <name type="scientific">Hymenobacter mellowenesis</name>
    <dbReference type="NCBI Taxonomy" id="3063995"/>
    <lineage>
        <taxon>Bacteria</taxon>
        <taxon>Pseudomonadati</taxon>
        <taxon>Bacteroidota</taxon>
        <taxon>Cytophagia</taxon>
        <taxon>Cytophagales</taxon>
        <taxon>Hymenobacteraceae</taxon>
        <taxon>Hymenobacter</taxon>
    </lineage>
</organism>
<evidence type="ECO:0000313" key="1">
    <source>
        <dbReference type="EMBL" id="MDO7847613.1"/>
    </source>
</evidence>
<keyword evidence="2" id="KW-1185">Reference proteome</keyword>
<evidence type="ECO:0000313" key="2">
    <source>
        <dbReference type="Proteomes" id="UP001167796"/>
    </source>
</evidence>
<accession>A0ABT9ACP3</accession>
<comment type="caution">
    <text evidence="1">The sequence shown here is derived from an EMBL/GenBank/DDBJ whole genome shotgun (WGS) entry which is preliminary data.</text>
</comment>